<feature type="non-terminal residue" evidence="2">
    <location>
        <position position="1"/>
    </location>
</feature>
<evidence type="ECO:0000256" key="1">
    <source>
        <dbReference type="SAM" id="MobiDB-lite"/>
    </source>
</evidence>
<dbReference type="PANTHER" id="PTHR35079">
    <property type="entry name" value="LUNG ADENOMA SUSCEPTIBILITY PROTEIN 2"/>
    <property type="match status" value="1"/>
</dbReference>
<sequence length="122" mass="13472">SDRNDLSPGKQRHGRTLSGRKQPGSMETLKNMLFKLQAEESSAQEGSSKNEESSYSSQKNNFPSYEDIIPALQNYDFKQEPGGQSLEKALLHLNRLKKLVQTTPSSSSNDEALKAALATELS</sequence>
<dbReference type="EMBL" id="HACG01044977">
    <property type="protein sequence ID" value="CEK91842.1"/>
    <property type="molecule type" value="Transcribed_RNA"/>
</dbReference>
<dbReference type="InterPro" id="IPR052679">
    <property type="entry name" value="Cell_Prolif_Regulator"/>
</dbReference>
<accession>A0A0B7BG38</accession>
<evidence type="ECO:0000313" key="2">
    <source>
        <dbReference type="EMBL" id="CEK91842.1"/>
    </source>
</evidence>
<name>A0A0B7BG38_9EUPU</name>
<proteinExistence type="predicted"/>
<feature type="region of interest" description="Disordered" evidence="1">
    <location>
        <begin position="101"/>
        <end position="122"/>
    </location>
</feature>
<dbReference type="AlphaFoldDB" id="A0A0B7BG38"/>
<reference evidence="2" key="1">
    <citation type="submission" date="2014-12" db="EMBL/GenBank/DDBJ databases">
        <title>Insight into the proteome of Arion vulgaris.</title>
        <authorList>
            <person name="Aradska J."/>
            <person name="Bulat T."/>
            <person name="Smidak R."/>
            <person name="Sarate P."/>
            <person name="Gangsoo J."/>
            <person name="Sialana F."/>
            <person name="Bilban M."/>
            <person name="Lubec G."/>
        </authorList>
    </citation>
    <scope>NUCLEOTIDE SEQUENCE</scope>
    <source>
        <tissue evidence="2">Skin</tissue>
    </source>
</reference>
<gene>
    <name evidence="2" type="primary">ORF185165</name>
    <name evidence="3" type="synonym">ORF185166</name>
</gene>
<feature type="compositionally biased region" description="Low complexity" evidence="1">
    <location>
        <begin position="39"/>
        <end position="61"/>
    </location>
</feature>
<organism evidence="2">
    <name type="scientific">Arion vulgaris</name>
    <dbReference type="NCBI Taxonomy" id="1028688"/>
    <lineage>
        <taxon>Eukaryota</taxon>
        <taxon>Metazoa</taxon>
        <taxon>Spiralia</taxon>
        <taxon>Lophotrochozoa</taxon>
        <taxon>Mollusca</taxon>
        <taxon>Gastropoda</taxon>
        <taxon>Heterobranchia</taxon>
        <taxon>Euthyneura</taxon>
        <taxon>Panpulmonata</taxon>
        <taxon>Eupulmonata</taxon>
        <taxon>Stylommatophora</taxon>
        <taxon>Helicina</taxon>
        <taxon>Arionoidea</taxon>
        <taxon>Arionidae</taxon>
        <taxon>Arion</taxon>
    </lineage>
</organism>
<feature type="region of interest" description="Disordered" evidence="1">
    <location>
        <begin position="1"/>
        <end position="63"/>
    </location>
</feature>
<feature type="compositionally biased region" description="Polar residues" evidence="1">
    <location>
        <begin position="101"/>
        <end position="110"/>
    </location>
</feature>
<evidence type="ECO:0000313" key="3">
    <source>
        <dbReference type="EMBL" id="CEK91843.1"/>
    </source>
</evidence>
<dbReference type="EMBL" id="HACG01044978">
    <property type="protein sequence ID" value="CEK91843.1"/>
    <property type="molecule type" value="Transcribed_RNA"/>
</dbReference>
<protein>
    <submittedName>
        <fullName evidence="2">Uncharacterized protein</fullName>
    </submittedName>
</protein>
<dbReference type="PANTHER" id="PTHR35079:SF1">
    <property type="entry name" value="LUNG ADENOMA SUSCEPTIBILITY PROTEIN 2"/>
    <property type="match status" value="1"/>
</dbReference>